<feature type="compositionally biased region" description="Basic and acidic residues" evidence="10">
    <location>
        <begin position="557"/>
        <end position="571"/>
    </location>
</feature>
<evidence type="ECO:0000256" key="5">
    <source>
        <dbReference type="ARBA" id="ARBA00022691"/>
    </source>
</evidence>
<keyword evidence="13" id="KW-1185">Reference proteome</keyword>
<dbReference type="AlphaFoldDB" id="A0AAE8N3Z4"/>
<dbReference type="Pfam" id="PF25376">
    <property type="entry name" value="Pre-PUA_NSUN2"/>
    <property type="match status" value="1"/>
</dbReference>
<feature type="compositionally biased region" description="Low complexity" evidence="10">
    <location>
        <begin position="583"/>
        <end position="596"/>
    </location>
</feature>
<evidence type="ECO:0000256" key="9">
    <source>
        <dbReference type="PROSITE-ProRule" id="PRU01023"/>
    </source>
</evidence>
<feature type="compositionally biased region" description="Basic residues" evidence="10">
    <location>
        <begin position="1"/>
        <end position="10"/>
    </location>
</feature>
<name>A0AAE8N3Z4_9PEZI</name>
<dbReference type="InterPro" id="IPR057285">
    <property type="entry name" value="Pre-PUA_NSUN2"/>
</dbReference>
<evidence type="ECO:0000256" key="6">
    <source>
        <dbReference type="ARBA" id="ARBA00022694"/>
    </source>
</evidence>
<dbReference type="InterPro" id="IPR023267">
    <property type="entry name" value="RCMT"/>
</dbReference>
<comment type="similarity">
    <text evidence="9">Belongs to the class I-like SAM-binding methyltransferase superfamily. RsmB/NOP family.</text>
</comment>
<feature type="region of interest" description="Disordered" evidence="10">
    <location>
        <begin position="1"/>
        <end position="41"/>
    </location>
</feature>
<feature type="active site" description="Nucleophile" evidence="9">
    <location>
        <position position="357"/>
    </location>
</feature>
<keyword evidence="5 9" id="KW-0949">S-adenosyl-L-methionine</keyword>
<reference evidence="12" key="1">
    <citation type="submission" date="2018-03" db="EMBL/GenBank/DDBJ databases">
        <authorList>
            <person name="Guldener U."/>
        </authorList>
    </citation>
    <scope>NUCLEOTIDE SEQUENCE</scope>
</reference>
<feature type="binding site" evidence="9">
    <location>
        <position position="304"/>
    </location>
    <ligand>
        <name>S-adenosyl-L-methionine</name>
        <dbReference type="ChEBI" id="CHEBI:59789"/>
    </ligand>
</feature>
<dbReference type="GO" id="GO:0016428">
    <property type="term" value="F:tRNA (cytidine-5-)-methyltransferase activity"/>
    <property type="evidence" value="ECO:0007669"/>
    <property type="project" value="InterPro"/>
</dbReference>
<dbReference type="GO" id="GO:0005737">
    <property type="term" value="C:cytoplasm"/>
    <property type="evidence" value="ECO:0007669"/>
    <property type="project" value="TreeGrafter"/>
</dbReference>
<evidence type="ECO:0000256" key="1">
    <source>
        <dbReference type="ARBA" id="ARBA00004123"/>
    </source>
</evidence>
<dbReference type="InterPro" id="IPR049560">
    <property type="entry name" value="MeTrfase_RsmB-F_NOP2_cat"/>
</dbReference>
<evidence type="ECO:0000256" key="10">
    <source>
        <dbReference type="SAM" id="MobiDB-lite"/>
    </source>
</evidence>
<dbReference type="Gene3D" id="3.40.50.150">
    <property type="entry name" value="Vaccinia Virus protein VP39"/>
    <property type="match status" value="1"/>
</dbReference>
<organism evidence="12 13">
    <name type="scientific">Cephalotrichum gorgonifer</name>
    <dbReference type="NCBI Taxonomy" id="2041049"/>
    <lineage>
        <taxon>Eukaryota</taxon>
        <taxon>Fungi</taxon>
        <taxon>Dikarya</taxon>
        <taxon>Ascomycota</taxon>
        <taxon>Pezizomycotina</taxon>
        <taxon>Sordariomycetes</taxon>
        <taxon>Hypocreomycetidae</taxon>
        <taxon>Microascales</taxon>
        <taxon>Microascaceae</taxon>
        <taxon>Cephalotrichum</taxon>
    </lineage>
</organism>
<gene>
    <name evidence="12" type="ORF">DNG_08655</name>
</gene>
<protein>
    <submittedName>
        <fullName evidence="12">Related to tRNA (Cytosine-5-)-methyltransferase</fullName>
    </submittedName>
</protein>
<feature type="domain" description="SAM-dependent MTase RsmB/NOP-type" evidence="11">
    <location>
        <begin position="62"/>
        <end position="471"/>
    </location>
</feature>
<dbReference type="PRINTS" id="PR02008">
    <property type="entry name" value="RCMTFAMILY"/>
</dbReference>
<feature type="compositionally biased region" description="Basic and acidic residues" evidence="10">
    <location>
        <begin position="475"/>
        <end position="487"/>
    </location>
</feature>
<keyword evidence="2" id="KW-0820">tRNA-binding</keyword>
<dbReference type="InterPro" id="IPR023270">
    <property type="entry name" value="RCMT_NCL1"/>
</dbReference>
<feature type="compositionally biased region" description="Low complexity" evidence="10">
    <location>
        <begin position="828"/>
        <end position="854"/>
    </location>
</feature>
<dbReference type="EMBL" id="ONZQ02000014">
    <property type="protein sequence ID" value="SPO05966.1"/>
    <property type="molecule type" value="Genomic_DNA"/>
</dbReference>
<evidence type="ECO:0000256" key="3">
    <source>
        <dbReference type="ARBA" id="ARBA00022603"/>
    </source>
</evidence>
<sequence>MGFRGKKGRGGRGGGGGWGKRQTNRDDPGNQQRYSSITKQNEKMENNYNTILGFSEEEKAEFWDALKRDLPSSFRFCGSKGHALAVRDLLETRYFPNIQKIEYEGKKVELPQPVPWYPDNLAWSMTTPKNVVRKFPPFSAFQKYLVSETSVGHITRQEVVSMIPPLLLDVRPGMTVLDLCAAPGSKSSQLLEMLHVGEELRVKKALRGHAAEDGLDLGPETKEEAEADLSIDAGDNGRATGLLIANDADYKRCHLLTHQLKRLSSANLLITNHDATQFPAVKLPPNPAEPKKTIYLKYDRILADVPCSGDGTLRKNASLWNNWVPGSALGLHLTQVRILVRSLQMLKVGGRVVYSTCSMNPIENESVVGAAIERCGGLEKIDLVDCSDQLPELKRRPGMKDWKVMDKAGQFWNSWSELEEKVKADPEYVIPGKLSETMFPKYADIPLERCMRVYAHLQDTGGFFITVLEKKAEFKAKPESEPKREPGSGKIQSSKPEDGVEAPVETPIETPIETPTETPAETPAAAPVEAPAADLTEDNSQITGKRQRSEADDEASSEAKKLKVDDAKTEDTPAPAIDESAEASEATPTEKPAAPANGEVRKDTSIKYEAPYVYLAPDHPIIQEIKQAYKLSDRFPLDRFLVRNESGEPAKAIYYSTGLGKDILSMNDGRGLKVINGGVKMFMKQDVPSPDVCRWRIQSEGIPIIQGYVGESRIVRLTKRETLRTLLIQMFPKIADGGWENLGEIGERVRDMGMGCSVLRIEPDGTEEGFKETIVLPLWKSVHSLNLMLPKEERSAMLLRLFNDTTPLVNNGLQMQKEREEKRKEEAAAAAESAAATPEANGEETPAAETEAVPNGGDASGETPDVVMGDAGGAAEPIANGDAAEA</sequence>
<dbReference type="PRINTS" id="PR02011">
    <property type="entry name" value="RCMTNCL1"/>
</dbReference>
<dbReference type="GO" id="GO:0005634">
    <property type="term" value="C:nucleus"/>
    <property type="evidence" value="ECO:0007669"/>
    <property type="project" value="UniProtKB-SubCell"/>
</dbReference>
<feature type="binding site" evidence="9">
    <location>
        <position position="247"/>
    </location>
    <ligand>
        <name>S-adenosyl-L-methionine</name>
        <dbReference type="ChEBI" id="CHEBI:59789"/>
    </ligand>
</feature>
<keyword evidence="7 9" id="KW-0694">RNA-binding</keyword>
<comment type="subcellular location">
    <subcellularLocation>
        <location evidence="1">Nucleus</location>
    </subcellularLocation>
</comment>
<evidence type="ECO:0000256" key="7">
    <source>
        <dbReference type="ARBA" id="ARBA00022884"/>
    </source>
</evidence>
<evidence type="ECO:0000256" key="4">
    <source>
        <dbReference type="ARBA" id="ARBA00022679"/>
    </source>
</evidence>
<dbReference type="Proteomes" id="UP001187682">
    <property type="component" value="Unassembled WGS sequence"/>
</dbReference>
<proteinExistence type="inferred from homology"/>
<accession>A0AAE8N3Z4</accession>
<dbReference type="PANTHER" id="PTHR22808">
    <property type="entry name" value="NCL1 YEAST -RELATED NOL1/NOP2/FMU SUN DOMAIN-CONTAINING"/>
    <property type="match status" value="1"/>
</dbReference>
<feature type="compositionally biased region" description="Low complexity" evidence="10">
    <location>
        <begin position="501"/>
        <end position="533"/>
    </location>
</feature>
<feature type="binding site" evidence="9">
    <location>
        <position position="274"/>
    </location>
    <ligand>
        <name>S-adenosyl-L-methionine</name>
        <dbReference type="ChEBI" id="CHEBI:59789"/>
    </ligand>
</feature>
<evidence type="ECO:0000313" key="12">
    <source>
        <dbReference type="EMBL" id="SPO05966.1"/>
    </source>
</evidence>
<dbReference type="Pfam" id="PF01189">
    <property type="entry name" value="Methyltr_RsmB-F"/>
    <property type="match status" value="1"/>
</dbReference>
<dbReference type="PANTHER" id="PTHR22808:SF1">
    <property type="entry name" value="RNA CYTOSINE-C(5)-METHYLTRANSFERASE NSUN2-RELATED"/>
    <property type="match status" value="1"/>
</dbReference>
<keyword evidence="6" id="KW-0819">tRNA processing</keyword>
<feature type="compositionally biased region" description="Polar residues" evidence="10">
    <location>
        <begin position="29"/>
        <end position="39"/>
    </location>
</feature>
<dbReference type="GO" id="GO:0030488">
    <property type="term" value="P:tRNA methylation"/>
    <property type="evidence" value="ECO:0007669"/>
    <property type="project" value="TreeGrafter"/>
</dbReference>
<dbReference type="InterPro" id="IPR057286">
    <property type="entry name" value="PUA_NSUN2"/>
</dbReference>
<feature type="compositionally biased region" description="Basic and acidic residues" evidence="10">
    <location>
        <begin position="816"/>
        <end position="827"/>
    </location>
</feature>
<comment type="caution">
    <text evidence="12">The sequence shown here is derived from an EMBL/GenBank/DDBJ whole genome shotgun (WGS) entry which is preliminary data.</text>
</comment>
<keyword evidence="3 9" id="KW-0489">Methyltransferase</keyword>
<feature type="binding site" evidence="9">
    <location>
        <begin position="180"/>
        <end position="186"/>
    </location>
    <ligand>
        <name>S-adenosyl-L-methionine</name>
        <dbReference type="ChEBI" id="CHEBI:59789"/>
    </ligand>
</feature>
<evidence type="ECO:0000259" key="11">
    <source>
        <dbReference type="PROSITE" id="PS51686"/>
    </source>
</evidence>
<evidence type="ECO:0000256" key="8">
    <source>
        <dbReference type="ARBA" id="ARBA00023242"/>
    </source>
</evidence>
<dbReference type="GO" id="GO:0000049">
    <property type="term" value="F:tRNA binding"/>
    <property type="evidence" value="ECO:0007669"/>
    <property type="project" value="UniProtKB-KW"/>
</dbReference>
<dbReference type="InterPro" id="IPR029063">
    <property type="entry name" value="SAM-dependent_MTases_sf"/>
</dbReference>
<evidence type="ECO:0000256" key="2">
    <source>
        <dbReference type="ARBA" id="ARBA00022555"/>
    </source>
</evidence>
<evidence type="ECO:0000313" key="13">
    <source>
        <dbReference type="Proteomes" id="UP001187682"/>
    </source>
</evidence>
<keyword evidence="4 9" id="KW-0808">Transferase</keyword>
<dbReference type="InterPro" id="IPR001678">
    <property type="entry name" value="MeTrfase_RsmB-F_NOP2_dom"/>
</dbReference>
<dbReference type="Pfam" id="PF25378">
    <property type="entry name" value="PUA_NSUN2"/>
    <property type="match status" value="1"/>
</dbReference>
<keyword evidence="8" id="KW-0539">Nucleus</keyword>
<feature type="region of interest" description="Disordered" evidence="10">
    <location>
        <begin position="814"/>
        <end position="886"/>
    </location>
</feature>
<feature type="region of interest" description="Disordered" evidence="10">
    <location>
        <begin position="475"/>
        <end position="602"/>
    </location>
</feature>
<dbReference type="PROSITE" id="PS51686">
    <property type="entry name" value="SAM_MT_RSMB_NOP"/>
    <property type="match status" value="1"/>
</dbReference>
<dbReference type="SUPFAM" id="SSF53335">
    <property type="entry name" value="S-adenosyl-L-methionine-dependent methyltransferases"/>
    <property type="match status" value="1"/>
</dbReference>